<sequence length="54" mass="6481">MSENEDIGKLKDISNKIWKERNIQGKRNKYMSKENIYPLSPSKKQRRHDSNSIF</sequence>
<accession>A0A2I1H233</accession>
<evidence type="ECO:0000313" key="2">
    <source>
        <dbReference type="EMBL" id="PKY52945.1"/>
    </source>
</evidence>
<evidence type="ECO:0000256" key="1">
    <source>
        <dbReference type="SAM" id="MobiDB-lite"/>
    </source>
</evidence>
<feature type="region of interest" description="Disordered" evidence="1">
    <location>
        <begin position="29"/>
        <end position="54"/>
    </location>
</feature>
<evidence type="ECO:0000313" key="3">
    <source>
        <dbReference type="Proteomes" id="UP000234323"/>
    </source>
</evidence>
<organism evidence="2 3">
    <name type="scientific">Rhizophagus irregularis</name>
    <dbReference type="NCBI Taxonomy" id="588596"/>
    <lineage>
        <taxon>Eukaryota</taxon>
        <taxon>Fungi</taxon>
        <taxon>Fungi incertae sedis</taxon>
        <taxon>Mucoromycota</taxon>
        <taxon>Glomeromycotina</taxon>
        <taxon>Glomeromycetes</taxon>
        <taxon>Glomerales</taxon>
        <taxon>Glomeraceae</taxon>
        <taxon>Rhizophagus</taxon>
    </lineage>
</organism>
<comment type="caution">
    <text evidence="2">The sequence shown here is derived from an EMBL/GenBank/DDBJ whole genome shotgun (WGS) entry which is preliminary data.</text>
</comment>
<dbReference type="EMBL" id="LLXI01001298">
    <property type="protein sequence ID" value="PKY52945.1"/>
    <property type="molecule type" value="Genomic_DNA"/>
</dbReference>
<name>A0A2I1H233_9GLOM</name>
<dbReference type="VEuPathDB" id="FungiDB:FUN_011114"/>
<reference evidence="2 3" key="1">
    <citation type="submission" date="2015-10" db="EMBL/GenBank/DDBJ databases">
        <title>Genome analyses suggest a sexual origin of heterokaryosis in a supposedly ancient asexual fungus.</title>
        <authorList>
            <person name="Ropars J."/>
            <person name="Sedzielewska K."/>
            <person name="Noel J."/>
            <person name="Charron P."/>
            <person name="Farinelli L."/>
            <person name="Marton T."/>
            <person name="Kruger M."/>
            <person name="Pelin A."/>
            <person name="Brachmann A."/>
            <person name="Corradi N."/>
        </authorList>
    </citation>
    <scope>NUCLEOTIDE SEQUENCE [LARGE SCALE GENOMIC DNA]</scope>
    <source>
        <strain evidence="2 3">A4</strain>
    </source>
</reference>
<dbReference type="VEuPathDB" id="FungiDB:RhiirFUN_012423"/>
<proteinExistence type="predicted"/>
<dbReference type="VEuPathDB" id="FungiDB:RhiirA1_438846"/>
<keyword evidence="3" id="KW-1185">Reference proteome</keyword>
<dbReference type="Proteomes" id="UP000234323">
    <property type="component" value="Unassembled WGS sequence"/>
</dbReference>
<dbReference type="AlphaFoldDB" id="A0A2I1H233"/>
<gene>
    <name evidence="2" type="ORF">RhiirA4_408727</name>
</gene>
<protein>
    <submittedName>
        <fullName evidence="2">Uncharacterized protein</fullName>
    </submittedName>
</protein>